<evidence type="ECO:0000313" key="4">
    <source>
        <dbReference type="EMBL" id="KAH3707802.1"/>
    </source>
</evidence>
<proteinExistence type="predicted"/>
<evidence type="ECO:0000256" key="3">
    <source>
        <dbReference type="SAM" id="Coils"/>
    </source>
</evidence>
<dbReference type="Proteomes" id="UP000828390">
    <property type="component" value="Unassembled WGS sequence"/>
</dbReference>
<accession>A0A9D3YZV7</accession>
<keyword evidence="5" id="KW-1185">Reference proteome</keyword>
<dbReference type="InterPro" id="IPR001258">
    <property type="entry name" value="NHL_repeat"/>
</dbReference>
<dbReference type="SUPFAM" id="SSF63829">
    <property type="entry name" value="Calcium-dependent phosphotriesterase"/>
    <property type="match status" value="1"/>
</dbReference>
<sequence length="308" mass="34792">MQQLSINLQTILYKLNTFKSTQESIIQFVEVSYNETLQEIRDTRARIDAYLDELENASLKELDKIRTTLQTSLKKDVDNCSRLKDELQQLGEAVQDLCNKSTKEMEFIANRKCLDKIQECETYMKDSPVKIPSSMKFQANIDIDRYLSKLSGLGSIGVMNPNQLMTVKRKSEYNIQISSDTKTCFITGICSLPNGHVIVVDNVNRRVKLFDQQYNEVSHCDVSGELWDFCLITSSEVAVTVGNAVQFISVRNESLINGRRIQLQHAARGIAHHHGALYVTSGTVLYHYTLTGTLMKQLYTDTVGGNSG</sequence>
<evidence type="ECO:0000313" key="5">
    <source>
        <dbReference type="Proteomes" id="UP000828390"/>
    </source>
</evidence>
<name>A0A9D3YZV7_DREPO</name>
<protein>
    <submittedName>
        <fullName evidence="4">Uncharacterized protein</fullName>
    </submittedName>
</protein>
<evidence type="ECO:0000256" key="2">
    <source>
        <dbReference type="PROSITE-ProRule" id="PRU00504"/>
    </source>
</evidence>
<keyword evidence="1" id="KW-0677">Repeat</keyword>
<evidence type="ECO:0000256" key="1">
    <source>
        <dbReference type="ARBA" id="ARBA00022737"/>
    </source>
</evidence>
<dbReference type="EMBL" id="JAIWYP010000014">
    <property type="protein sequence ID" value="KAH3707802.1"/>
    <property type="molecule type" value="Genomic_DNA"/>
</dbReference>
<dbReference type="AlphaFoldDB" id="A0A9D3YZV7"/>
<feature type="repeat" description="NHL" evidence="2">
    <location>
        <begin position="184"/>
        <end position="213"/>
    </location>
</feature>
<comment type="caution">
    <text evidence="4">The sequence shown here is derived from an EMBL/GenBank/DDBJ whole genome shotgun (WGS) entry which is preliminary data.</text>
</comment>
<dbReference type="PROSITE" id="PS51125">
    <property type="entry name" value="NHL"/>
    <property type="match status" value="1"/>
</dbReference>
<reference evidence="4" key="1">
    <citation type="journal article" date="2019" name="bioRxiv">
        <title>The Genome of the Zebra Mussel, Dreissena polymorpha: A Resource for Invasive Species Research.</title>
        <authorList>
            <person name="McCartney M.A."/>
            <person name="Auch B."/>
            <person name="Kono T."/>
            <person name="Mallez S."/>
            <person name="Zhang Y."/>
            <person name="Obille A."/>
            <person name="Becker A."/>
            <person name="Abrahante J.E."/>
            <person name="Garbe J."/>
            <person name="Badalamenti J.P."/>
            <person name="Herman A."/>
            <person name="Mangelson H."/>
            <person name="Liachko I."/>
            <person name="Sullivan S."/>
            <person name="Sone E.D."/>
            <person name="Koren S."/>
            <person name="Silverstein K.A.T."/>
            <person name="Beckman K.B."/>
            <person name="Gohl D.M."/>
        </authorList>
    </citation>
    <scope>NUCLEOTIDE SEQUENCE</scope>
    <source>
        <strain evidence="4">Duluth1</strain>
        <tissue evidence="4">Whole animal</tissue>
    </source>
</reference>
<reference evidence="4" key="2">
    <citation type="submission" date="2020-11" db="EMBL/GenBank/DDBJ databases">
        <authorList>
            <person name="McCartney M.A."/>
            <person name="Auch B."/>
            <person name="Kono T."/>
            <person name="Mallez S."/>
            <person name="Becker A."/>
            <person name="Gohl D.M."/>
            <person name="Silverstein K.A.T."/>
            <person name="Koren S."/>
            <person name="Bechman K.B."/>
            <person name="Herman A."/>
            <person name="Abrahante J.E."/>
            <person name="Garbe J."/>
        </authorList>
    </citation>
    <scope>NUCLEOTIDE SEQUENCE</scope>
    <source>
        <strain evidence="4">Duluth1</strain>
        <tissue evidence="4">Whole animal</tissue>
    </source>
</reference>
<feature type="coiled-coil region" evidence="3">
    <location>
        <begin position="33"/>
        <end position="100"/>
    </location>
</feature>
<organism evidence="4 5">
    <name type="scientific">Dreissena polymorpha</name>
    <name type="common">Zebra mussel</name>
    <name type="synonym">Mytilus polymorpha</name>
    <dbReference type="NCBI Taxonomy" id="45954"/>
    <lineage>
        <taxon>Eukaryota</taxon>
        <taxon>Metazoa</taxon>
        <taxon>Spiralia</taxon>
        <taxon>Lophotrochozoa</taxon>
        <taxon>Mollusca</taxon>
        <taxon>Bivalvia</taxon>
        <taxon>Autobranchia</taxon>
        <taxon>Heteroconchia</taxon>
        <taxon>Euheterodonta</taxon>
        <taxon>Imparidentia</taxon>
        <taxon>Neoheterodontei</taxon>
        <taxon>Myida</taxon>
        <taxon>Dreissenoidea</taxon>
        <taxon>Dreissenidae</taxon>
        <taxon>Dreissena</taxon>
    </lineage>
</organism>
<gene>
    <name evidence="4" type="ORF">DPMN_067218</name>
</gene>
<keyword evidence="3" id="KW-0175">Coiled coil</keyword>